<dbReference type="EC" id="3.2.1.-" evidence="6"/>
<dbReference type="PANTHER" id="PTHR43002">
    <property type="entry name" value="GLYCOGEN DEBRANCHING ENZYME"/>
    <property type="match status" value="1"/>
</dbReference>
<dbReference type="Gene3D" id="2.60.40.10">
    <property type="entry name" value="Immunoglobulins"/>
    <property type="match status" value="1"/>
</dbReference>
<organism evidence="6 7">
    <name type="scientific">Thermosipho japonicus</name>
    <dbReference type="NCBI Taxonomy" id="90323"/>
    <lineage>
        <taxon>Bacteria</taxon>
        <taxon>Thermotogati</taxon>
        <taxon>Thermotogota</taxon>
        <taxon>Thermotogae</taxon>
        <taxon>Thermotogales</taxon>
        <taxon>Fervidobacteriaceae</taxon>
        <taxon>Thermosipho</taxon>
    </lineage>
</organism>
<dbReference type="InterPro" id="IPR011837">
    <property type="entry name" value="Glycogen_debranch_GlgX"/>
</dbReference>
<dbReference type="Proteomes" id="UP000555828">
    <property type="component" value="Unassembled WGS sequence"/>
</dbReference>
<keyword evidence="3" id="KW-0809">Transit peptide</keyword>
<name>A0A841GET2_9BACT</name>
<evidence type="ECO:0000256" key="3">
    <source>
        <dbReference type="ARBA" id="ARBA00022946"/>
    </source>
</evidence>
<dbReference type="SUPFAM" id="SSF51445">
    <property type="entry name" value="(Trans)glycosidases"/>
    <property type="match status" value="1"/>
</dbReference>
<reference evidence="6 7" key="1">
    <citation type="submission" date="2020-08" db="EMBL/GenBank/DDBJ databases">
        <title>Genomic Encyclopedia of Type Strains, Phase IV (KMG-IV): sequencing the most valuable type-strain genomes for metagenomic binning, comparative biology and taxonomic classification.</title>
        <authorList>
            <person name="Goeker M."/>
        </authorList>
    </citation>
    <scope>NUCLEOTIDE SEQUENCE [LARGE SCALE GENOMIC DNA]</scope>
    <source>
        <strain evidence="6 7">DSM 13481</strain>
    </source>
</reference>
<dbReference type="RefSeq" id="WP_184618798.1">
    <property type="nucleotide sequence ID" value="NZ_JACHEX010000001.1"/>
</dbReference>
<accession>A0A841GET2</accession>
<dbReference type="InterPro" id="IPR004193">
    <property type="entry name" value="Glyco_hydro_13_N"/>
</dbReference>
<dbReference type="InterPro" id="IPR048650">
    <property type="entry name" value="ISOA1-3-like_C"/>
</dbReference>
<proteinExistence type="inferred from homology"/>
<comment type="similarity">
    <text evidence="1">Belongs to the glycosyl hydrolase 13 family.</text>
</comment>
<comment type="caution">
    <text evidence="6">The sequence shown here is derived from an EMBL/GenBank/DDBJ whole genome shotgun (WGS) entry which is preliminary data.</text>
</comment>
<dbReference type="Pfam" id="PF00128">
    <property type="entry name" value="Alpha-amylase"/>
    <property type="match status" value="2"/>
</dbReference>
<sequence>MADYPLQYNNPDSSVKLKTKRGYPRLGATPDDTGVNFAVFSRHAEKVVLELYQNYYDATPSHRFELDPNYNKTGDIWHIYVYGVGHGQYYGWRVYGPYDPENGKRFNHHKLLVDPYAKAISSSFDWDSSSVYGYDINSPLRDLSFSKEDSAISPTKSIVIDDSKYDWKGDKQLHIPWEDTIIYEMHVRLFTISPTSKVKFPGTFLGIIEKLDHLKELGVTTIELMPIFEFNVNSIDRINPITGERLKDIWGYNPLGFFAVTGNYSVGLKLGEQVFLFKDFVKELHKNGFEVILDVVYNHTGEGNELGPTLNFRGFDNEIYYMLDPNNKRYYLNYSGCGNTLNCNHPVVKELIIDSLRYWATEMHVDGFRFDLAAVLGRTPDGRWIGDFSLLKDIAEDPILHGLKLIAEGWDAAGGYFLGEFPEGWAEWNGQYRDTVRKFVRGDEGVLVELAKRITGSQDLYSKKRPHASINFITCHDGFTMRDLVSYNYKHNEENGENNKDGANENFSYNYGVEGETDDPKINEIRKRQVKNFITILMVSHGTPMILMGDEIYRTQYGNNNAYCQDNEKTWLDWTFKEKHQDIFRFFKKMIEFRKKHHALRRKHFFTGRDLTGDGIADISWHGVKPFQPDWGYHSHSIAFMISGSDFLCKDAKEDNDIFVILNQWREPLTFTLPILHGKTWYRVVDTAKPSPYDFLDSPKQVGFVYTAEPRSSVVLISMPHHGSDCPV</sequence>
<dbReference type="GO" id="GO:0019156">
    <property type="term" value="F:isoamylase activity"/>
    <property type="evidence" value="ECO:0007669"/>
    <property type="project" value="UniProtKB-ARBA"/>
</dbReference>
<evidence type="ECO:0000313" key="6">
    <source>
        <dbReference type="EMBL" id="MBB6062072.1"/>
    </source>
</evidence>
<dbReference type="Gene3D" id="3.20.20.80">
    <property type="entry name" value="Glycosidases"/>
    <property type="match status" value="1"/>
</dbReference>
<feature type="domain" description="Glycosyl hydrolase family 13 catalytic" evidence="5">
    <location>
        <begin position="184"/>
        <end position="594"/>
    </location>
</feature>
<dbReference type="GO" id="GO:0005980">
    <property type="term" value="P:glycogen catabolic process"/>
    <property type="evidence" value="ECO:0007669"/>
    <property type="project" value="InterPro"/>
</dbReference>
<dbReference type="InterPro" id="IPR006047">
    <property type="entry name" value="GH13_cat_dom"/>
</dbReference>
<evidence type="ECO:0000256" key="1">
    <source>
        <dbReference type="ARBA" id="ARBA00008061"/>
    </source>
</evidence>
<evidence type="ECO:0000259" key="5">
    <source>
        <dbReference type="SMART" id="SM00642"/>
    </source>
</evidence>
<dbReference type="SUPFAM" id="SSF81296">
    <property type="entry name" value="E set domains"/>
    <property type="match status" value="1"/>
</dbReference>
<dbReference type="CDD" id="cd11326">
    <property type="entry name" value="AmyAc_Glg_debranch"/>
    <property type="match status" value="1"/>
</dbReference>
<dbReference type="InterPro" id="IPR044505">
    <property type="entry name" value="GlgX_Isoamylase_N_E_set"/>
</dbReference>
<dbReference type="CDD" id="cd02856">
    <property type="entry name" value="E_set_GDE_Isoamylase_N"/>
    <property type="match status" value="1"/>
</dbReference>
<protein>
    <submittedName>
        <fullName evidence="6">Glycogen operon protein</fullName>
        <ecNumber evidence="6">3.2.1.-</ecNumber>
    </submittedName>
</protein>
<dbReference type="InterPro" id="IPR014756">
    <property type="entry name" value="Ig_E-set"/>
</dbReference>
<dbReference type="NCBIfam" id="TIGR02100">
    <property type="entry name" value="glgX_debranch"/>
    <property type="match status" value="1"/>
</dbReference>
<evidence type="ECO:0000256" key="4">
    <source>
        <dbReference type="ARBA" id="ARBA00023295"/>
    </source>
</evidence>
<dbReference type="EMBL" id="JACHEX010000001">
    <property type="protein sequence ID" value="MBB6062072.1"/>
    <property type="molecule type" value="Genomic_DNA"/>
</dbReference>
<evidence type="ECO:0000313" key="7">
    <source>
        <dbReference type="Proteomes" id="UP000555828"/>
    </source>
</evidence>
<dbReference type="SUPFAM" id="SSF51011">
    <property type="entry name" value="Glycosyl hydrolase domain"/>
    <property type="match status" value="1"/>
</dbReference>
<evidence type="ECO:0000256" key="2">
    <source>
        <dbReference type="ARBA" id="ARBA00022801"/>
    </source>
</evidence>
<dbReference type="Pfam" id="PF02922">
    <property type="entry name" value="CBM_48"/>
    <property type="match status" value="1"/>
</dbReference>
<dbReference type="Pfam" id="PF21156">
    <property type="entry name" value="ISOA1-3_C"/>
    <property type="match status" value="1"/>
</dbReference>
<keyword evidence="4 6" id="KW-0326">Glycosidase</keyword>
<dbReference type="SMART" id="SM00642">
    <property type="entry name" value="Aamy"/>
    <property type="match status" value="1"/>
</dbReference>
<dbReference type="Gene3D" id="2.60.40.1180">
    <property type="entry name" value="Golgi alpha-mannosidase II"/>
    <property type="match status" value="1"/>
</dbReference>
<dbReference type="GO" id="GO:0004135">
    <property type="term" value="F:amylo-alpha-1,6-glucosidase activity"/>
    <property type="evidence" value="ECO:0007669"/>
    <property type="project" value="InterPro"/>
</dbReference>
<dbReference type="InterPro" id="IPR013780">
    <property type="entry name" value="Glyco_hydro_b"/>
</dbReference>
<keyword evidence="7" id="KW-1185">Reference proteome</keyword>
<dbReference type="InterPro" id="IPR017853">
    <property type="entry name" value="GH"/>
</dbReference>
<gene>
    <name evidence="6" type="ORF">HNP65_000494</name>
</gene>
<keyword evidence="2 6" id="KW-0378">Hydrolase</keyword>
<dbReference type="AlphaFoldDB" id="A0A841GET2"/>
<dbReference type="InterPro" id="IPR013783">
    <property type="entry name" value="Ig-like_fold"/>
</dbReference>